<dbReference type="EMBL" id="JAUEPP010000008">
    <property type="protein sequence ID" value="KAK3338423.1"/>
    <property type="molecule type" value="Genomic_DNA"/>
</dbReference>
<name>A0AAE0J7P8_9PEZI</name>
<dbReference type="GeneID" id="87860584"/>
<reference evidence="1" key="2">
    <citation type="submission" date="2023-06" db="EMBL/GenBank/DDBJ databases">
        <authorList>
            <consortium name="Lawrence Berkeley National Laboratory"/>
            <person name="Haridas S."/>
            <person name="Hensen N."/>
            <person name="Bonometti L."/>
            <person name="Westerberg I."/>
            <person name="Brannstrom I.O."/>
            <person name="Guillou S."/>
            <person name="Cros-Aarteil S."/>
            <person name="Calhoun S."/>
            <person name="Kuo A."/>
            <person name="Mondo S."/>
            <person name="Pangilinan J."/>
            <person name="Riley R."/>
            <person name="Labutti K."/>
            <person name="Andreopoulos B."/>
            <person name="Lipzen A."/>
            <person name="Chen C."/>
            <person name="Yanf M."/>
            <person name="Daum C."/>
            <person name="Ng V."/>
            <person name="Clum A."/>
            <person name="Steindorff A."/>
            <person name="Ohm R."/>
            <person name="Martin F."/>
            <person name="Silar P."/>
            <person name="Natvig D."/>
            <person name="Lalanne C."/>
            <person name="Gautier V."/>
            <person name="Ament-Velasquez S.L."/>
            <person name="Kruys A."/>
            <person name="Hutchinson M.I."/>
            <person name="Powell A.J."/>
            <person name="Barry K."/>
            <person name="Miller A.N."/>
            <person name="Grigoriev I.V."/>
            <person name="Debuchy R."/>
            <person name="Gladieux P."/>
            <person name="Thoren M.H."/>
            <person name="Johannesson H."/>
        </authorList>
    </citation>
    <scope>NUCLEOTIDE SEQUENCE</scope>
    <source>
        <strain evidence="1">CBS 560.94</strain>
    </source>
</reference>
<evidence type="ECO:0000313" key="2">
    <source>
        <dbReference type="Proteomes" id="UP001278500"/>
    </source>
</evidence>
<accession>A0AAE0J7P8</accession>
<gene>
    <name evidence="1" type="ORF">B0H65DRAFT_322931</name>
</gene>
<sequence>MRVKKPYRGPLSAHTFPFLSLFSPPVPISPSRTPLPSRLSHITRATGFELPYLTSHQDRRLLPLPGFQFSLIFSISSASFGFFPFTTGEVACGSTEKKSNTPTFPPLLPSITRQRLHLRQELLSLGAGKTRHRIKTKTWVLAFGARSASSQFTAYQQVRAPRLLLSPLLSLSFDLHPLAQVALPQGAVFVLPILSASLAVQRQVLAVRPESCGSYRSPVLQAHLCLAWET</sequence>
<dbReference type="Proteomes" id="UP001278500">
    <property type="component" value="Unassembled WGS sequence"/>
</dbReference>
<reference evidence="1" key="1">
    <citation type="journal article" date="2023" name="Mol. Phylogenet. Evol.">
        <title>Genome-scale phylogeny and comparative genomics of the fungal order Sordariales.</title>
        <authorList>
            <person name="Hensen N."/>
            <person name="Bonometti L."/>
            <person name="Westerberg I."/>
            <person name="Brannstrom I.O."/>
            <person name="Guillou S."/>
            <person name="Cros-Aarteil S."/>
            <person name="Calhoun S."/>
            <person name="Haridas S."/>
            <person name="Kuo A."/>
            <person name="Mondo S."/>
            <person name="Pangilinan J."/>
            <person name="Riley R."/>
            <person name="LaButti K."/>
            <person name="Andreopoulos B."/>
            <person name="Lipzen A."/>
            <person name="Chen C."/>
            <person name="Yan M."/>
            <person name="Daum C."/>
            <person name="Ng V."/>
            <person name="Clum A."/>
            <person name="Steindorff A."/>
            <person name="Ohm R.A."/>
            <person name="Martin F."/>
            <person name="Silar P."/>
            <person name="Natvig D.O."/>
            <person name="Lalanne C."/>
            <person name="Gautier V."/>
            <person name="Ament-Velasquez S.L."/>
            <person name="Kruys A."/>
            <person name="Hutchinson M.I."/>
            <person name="Powell A.J."/>
            <person name="Barry K."/>
            <person name="Miller A.N."/>
            <person name="Grigoriev I.V."/>
            <person name="Debuchy R."/>
            <person name="Gladieux P."/>
            <person name="Hiltunen Thoren M."/>
            <person name="Johannesson H."/>
        </authorList>
    </citation>
    <scope>NUCLEOTIDE SEQUENCE</scope>
    <source>
        <strain evidence="1">CBS 560.94</strain>
    </source>
</reference>
<proteinExistence type="predicted"/>
<dbReference type="AlphaFoldDB" id="A0AAE0J7P8"/>
<dbReference type="RefSeq" id="XP_062677874.1">
    <property type="nucleotide sequence ID" value="XM_062823430.1"/>
</dbReference>
<comment type="caution">
    <text evidence="1">The sequence shown here is derived from an EMBL/GenBank/DDBJ whole genome shotgun (WGS) entry which is preliminary data.</text>
</comment>
<protein>
    <submittedName>
        <fullName evidence="1">Uncharacterized protein</fullName>
    </submittedName>
</protein>
<keyword evidence="2" id="KW-1185">Reference proteome</keyword>
<evidence type="ECO:0000313" key="1">
    <source>
        <dbReference type="EMBL" id="KAK3338423.1"/>
    </source>
</evidence>
<organism evidence="1 2">
    <name type="scientific">Neurospora tetraspora</name>
    <dbReference type="NCBI Taxonomy" id="94610"/>
    <lineage>
        <taxon>Eukaryota</taxon>
        <taxon>Fungi</taxon>
        <taxon>Dikarya</taxon>
        <taxon>Ascomycota</taxon>
        <taxon>Pezizomycotina</taxon>
        <taxon>Sordariomycetes</taxon>
        <taxon>Sordariomycetidae</taxon>
        <taxon>Sordariales</taxon>
        <taxon>Sordariaceae</taxon>
        <taxon>Neurospora</taxon>
    </lineage>
</organism>